<protein>
    <submittedName>
        <fullName evidence="1">Uncharacterized protein</fullName>
    </submittedName>
</protein>
<dbReference type="InterPro" id="IPR058595">
    <property type="entry name" value="Avidin-like"/>
</dbReference>
<dbReference type="Pfam" id="PF26421">
    <property type="entry name" value="Avidin_like"/>
    <property type="match status" value="1"/>
</dbReference>
<keyword evidence="2" id="KW-1185">Reference proteome</keyword>
<name>A0ABW4GTP9_9ACTN</name>
<dbReference type="RefSeq" id="WP_308127395.1">
    <property type="nucleotide sequence ID" value="NZ_JAHKRM010000030.1"/>
</dbReference>
<accession>A0ABW4GTP9</accession>
<organism evidence="1 2">
    <name type="scientific">Nonomuraea guangzhouensis</name>
    <dbReference type="NCBI Taxonomy" id="1291555"/>
    <lineage>
        <taxon>Bacteria</taxon>
        <taxon>Bacillati</taxon>
        <taxon>Actinomycetota</taxon>
        <taxon>Actinomycetes</taxon>
        <taxon>Streptosporangiales</taxon>
        <taxon>Streptosporangiaceae</taxon>
        <taxon>Nonomuraea</taxon>
    </lineage>
</organism>
<sequence length="114" mass="12330">MNLLNGRRFVMVSSTASAVDPEQPTAFDYWEADGVVWGSYTGDTVTHGRFVGTRDGDVVSIAYAHALKAGGKAGGQSNSRIETDADGRLRLIEEFQFEGDDTRHVSVCTEVVTT</sequence>
<gene>
    <name evidence="1" type="ORF">ACFSJ0_55165</name>
</gene>
<evidence type="ECO:0000313" key="1">
    <source>
        <dbReference type="EMBL" id="MFD1546263.1"/>
    </source>
</evidence>
<evidence type="ECO:0000313" key="2">
    <source>
        <dbReference type="Proteomes" id="UP001597097"/>
    </source>
</evidence>
<dbReference type="Proteomes" id="UP001597097">
    <property type="component" value="Unassembled WGS sequence"/>
</dbReference>
<comment type="caution">
    <text evidence="1">The sequence shown here is derived from an EMBL/GenBank/DDBJ whole genome shotgun (WGS) entry which is preliminary data.</text>
</comment>
<dbReference type="EMBL" id="JBHUCM010000064">
    <property type="protein sequence ID" value="MFD1546263.1"/>
    <property type="molecule type" value="Genomic_DNA"/>
</dbReference>
<proteinExistence type="predicted"/>
<reference evidence="2" key="1">
    <citation type="journal article" date="2019" name="Int. J. Syst. Evol. Microbiol.">
        <title>The Global Catalogue of Microorganisms (GCM) 10K type strain sequencing project: providing services to taxonomists for standard genome sequencing and annotation.</title>
        <authorList>
            <consortium name="The Broad Institute Genomics Platform"/>
            <consortium name="The Broad Institute Genome Sequencing Center for Infectious Disease"/>
            <person name="Wu L."/>
            <person name="Ma J."/>
        </authorList>
    </citation>
    <scope>NUCLEOTIDE SEQUENCE [LARGE SCALE GENOMIC DNA]</scope>
    <source>
        <strain evidence="2">CGMCC 1.15399</strain>
    </source>
</reference>